<dbReference type="InParanoid" id="A0A2J6TEY8"/>
<dbReference type="RefSeq" id="XP_024738422.1">
    <property type="nucleotide sequence ID" value="XM_024872289.1"/>
</dbReference>
<evidence type="ECO:0000313" key="4">
    <source>
        <dbReference type="Proteomes" id="UP000235371"/>
    </source>
</evidence>
<keyword evidence="4" id="KW-1185">Reference proteome</keyword>
<evidence type="ECO:0000256" key="2">
    <source>
        <dbReference type="SAM" id="Phobius"/>
    </source>
</evidence>
<organism evidence="3 4">
    <name type="scientific">Hyaloscypha bicolor E</name>
    <dbReference type="NCBI Taxonomy" id="1095630"/>
    <lineage>
        <taxon>Eukaryota</taxon>
        <taxon>Fungi</taxon>
        <taxon>Dikarya</taxon>
        <taxon>Ascomycota</taxon>
        <taxon>Pezizomycotina</taxon>
        <taxon>Leotiomycetes</taxon>
        <taxon>Helotiales</taxon>
        <taxon>Hyaloscyphaceae</taxon>
        <taxon>Hyaloscypha</taxon>
        <taxon>Hyaloscypha bicolor</taxon>
    </lineage>
</organism>
<gene>
    <name evidence="3" type="ORF">K444DRAFT_372318</name>
</gene>
<dbReference type="EMBL" id="KZ613786">
    <property type="protein sequence ID" value="PMD61518.1"/>
    <property type="molecule type" value="Genomic_DNA"/>
</dbReference>
<evidence type="ECO:0000313" key="3">
    <source>
        <dbReference type="EMBL" id="PMD61518.1"/>
    </source>
</evidence>
<keyword evidence="2" id="KW-0812">Transmembrane</keyword>
<dbReference type="AlphaFoldDB" id="A0A2J6TEY8"/>
<sequence length="122" mass="13795">MLHFCNDLAYTHMHIAASFIHASPFLLHCCSLLFVRSPPCLVTWRYIRSFASLIARSKHRPRAPGTHVDSQSLPKNQDDGKEIARGTGGWCGARYTWSVCTLTTGVQELDVHSWSELWPRQG</sequence>
<evidence type="ECO:0000256" key="1">
    <source>
        <dbReference type="SAM" id="MobiDB-lite"/>
    </source>
</evidence>
<feature type="region of interest" description="Disordered" evidence="1">
    <location>
        <begin position="58"/>
        <end position="81"/>
    </location>
</feature>
<proteinExistence type="predicted"/>
<dbReference type="GeneID" id="36580370"/>
<keyword evidence="2" id="KW-1133">Transmembrane helix</keyword>
<accession>A0A2J6TEY8</accession>
<keyword evidence="2" id="KW-0472">Membrane</keyword>
<feature type="transmembrane region" description="Helical" evidence="2">
    <location>
        <begin position="12"/>
        <end position="35"/>
    </location>
</feature>
<name>A0A2J6TEY8_9HELO</name>
<reference evidence="3 4" key="1">
    <citation type="submission" date="2016-04" db="EMBL/GenBank/DDBJ databases">
        <title>A degradative enzymes factory behind the ericoid mycorrhizal symbiosis.</title>
        <authorList>
            <consortium name="DOE Joint Genome Institute"/>
            <person name="Martino E."/>
            <person name="Morin E."/>
            <person name="Grelet G."/>
            <person name="Kuo A."/>
            <person name="Kohler A."/>
            <person name="Daghino S."/>
            <person name="Barry K."/>
            <person name="Choi C."/>
            <person name="Cichocki N."/>
            <person name="Clum A."/>
            <person name="Copeland A."/>
            <person name="Hainaut M."/>
            <person name="Haridas S."/>
            <person name="Labutti K."/>
            <person name="Lindquist E."/>
            <person name="Lipzen A."/>
            <person name="Khouja H.-R."/>
            <person name="Murat C."/>
            <person name="Ohm R."/>
            <person name="Olson A."/>
            <person name="Spatafora J."/>
            <person name="Veneault-Fourrey C."/>
            <person name="Henrissat B."/>
            <person name="Grigoriev I."/>
            <person name="Martin F."/>
            <person name="Perotto S."/>
        </authorList>
    </citation>
    <scope>NUCLEOTIDE SEQUENCE [LARGE SCALE GENOMIC DNA]</scope>
    <source>
        <strain evidence="3 4">E</strain>
    </source>
</reference>
<dbReference type="Proteomes" id="UP000235371">
    <property type="component" value="Unassembled WGS sequence"/>
</dbReference>
<protein>
    <submittedName>
        <fullName evidence="3">Uncharacterized protein</fullName>
    </submittedName>
</protein>